<dbReference type="Proteomes" id="UP000215335">
    <property type="component" value="Unassembled WGS sequence"/>
</dbReference>
<reference evidence="1 2" key="1">
    <citation type="journal article" date="2017" name="Curr. Biol.">
        <title>The Evolution of Venom by Co-option of Single-Copy Genes.</title>
        <authorList>
            <person name="Martinson E.O."/>
            <person name="Mrinalini"/>
            <person name="Kelkar Y.D."/>
            <person name="Chang C.H."/>
            <person name="Werren J.H."/>
        </authorList>
    </citation>
    <scope>NUCLEOTIDE SEQUENCE [LARGE SCALE GENOMIC DNA]</scope>
    <source>
        <strain evidence="1 2">Alberta</strain>
        <tissue evidence="1">Whole body</tissue>
    </source>
</reference>
<proteinExistence type="predicted"/>
<evidence type="ECO:0000313" key="2">
    <source>
        <dbReference type="Proteomes" id="UP000215335"/>
    </source>
</evidence>
<keyword evidence="2" id="KW-1185">Reference proteome</keyword>
<evidence type="ECO:0000313" key="1">
    <source>
        <dbReference type="EMBL" id="OXU19493.1"/>
    </source>
</evidence>
<comment type="caution">
    <text evidence="1">The sequence shown here is derived from an EMBL/GenBank/DDBJ whole genome shotgun (WGS) entry which is preliminary data.</text>
</comment>
<sequence>MTLMSSSEHAEMFPVLRYIAFIVNSVHTSPAQKEEFTSQKPLNKPGVKFRTLQQSRKGNCPVAEDAERKGSLAVKTGGTLVAARGRLYARAVLHPKEFEMPRW</sequence>
<name>A0A232EMA4_9HYME</name>
<dbReference type="EMBL" id="NNAY01003388">
    <property type="protein sequence ID" value="OXU19493.1"/>
    <property type="molecule type" value="Genomic_DNA"/>
</dbReference>
<dbReference type="AlphaFoldDB" id="A0A232EMA4"/>
<organism evidence="1 2">
    <name type="scientific">Trichomalopsis sarcophagae</name>
    <dbReference type="NCBI Taxonomy" id="543379"/>
    <lineage>
        <taxon>Eukaryota</taxon>
        <taxon>Metazoa</taxon>
        <taxon>Ecdysozoa</taxon>
        <taxon>Arthropoda</taxon>
        <taxon>Hexapoda</taxon>
        <taxon>Insecta</taxon>
        <taxon>Pterygota</taxon>
        <taxon>Neoptera</taxon>
        <taxon>Endopterygota</taxon>
        <taxon>Hymenoptera</taxon>
        <taxon>Apocrita</taxon>
        <taxon>Proctotrupomorpha</taxon>
        <taxon>Chalcidoidea</taxon>
        <taxon>Pteromalidae</taxon>
        <taxon>Pteromalinae</taxon>
        <taxon>Trichomalopsis</taxon>
    </lineage>
</organism>
<protein>
    <submittedName>
        <fullName evidence="1">Uncharacterized protein</fullName>
    </submittedName>
</protein>
<gene>
    <name evidence="1" type="ORF">TSAR_008049</name>
</gene>
<accession>A0A232EMA4</accession>